<dbReference type="GO" id="GO:0000976">
    <property type="term" value="F:transcription cis-regulatory region binding"/>
    <property type="evidence" value="ECO:0007669"/>
    <property type="project" value="TreeGrafter"/>
</dbReference>
<keyword evidence="3" id="KW-0804">Transcription</keyword>
<dbReference type="Pfam" id="PF00440">
    <property type="entry name" value="TetR_N"/>
    <property type="match status" value="1"/>
</dbReference>
<reference evidence="6 7" key="1">
    <citation type="submission" date="2018-12" db="EMBL/GenBank/DDBJ databases">
        <authorList>
            <person name="Li K."/>
        </authorList>
    </citation>
    <scope>NUCLEOTIDE SEQUENCE [LARGE SCALE GENOMIC DNA]</scope>
    <source>
        <strain evidence="7">CR22</strain>
    </source>
</reference>
<keyword evidence="7" id="KW-1185">Reference proteome</keyword>
<dbReference type="Proteomes" id="UP000280197">
    <property type="component" value="Chromosome"/>
</dbReference>
<evidence type="ECO:0000256" key="1">
    <source>
        <dbReference type="ARBA" id="ARBA00023015"/>
    </source>
</evidence>
<dbReference type="PROSITE" id="PS50977">
    <property type="entry name" value="HTH_TETR_2"/>
    <property type="match status" value="1"/>
</dbReference>
<dbReference type="InterPro" id="IPR050109">
    <property type="entry name" value="HTH-type_TetR-like_transc_reg"/>
</dbReference>
<evidence type="ECO:0000256" key="3">
    <source>
        <dbReference type="ARBA" id="ARBA00023163"/>
    </source>
</evidence>
<keyword evidence="2 4" id="KW-0238">DNA-binding</keyword>
<dbReference type="InterPro" id="IPR009057">
    <property type="entry name" value="Homeodomain-like_sf"/>
</dbReference>
<dbReference type="PANTHER" id="PTHR30055">
    <property type="entry name" value="HTH-TYPE TRANSCRIPTIONAL REGULATOR RUTR"/>
    <property type="match status" value="1"/>
</dbReference>
<dbReference type="InterPro" id="IPR041347">
    <property type="entry name" value="MftR_C"/>
</dbReference>
<dbReference type="InterPro" id="IPR001647">
    <property type="entry name" value="HTH_TetR"/>
</dbReference>
<organism evidence="6 7">
    <name type="scientific">Streptomyces aquilus</name>
    <dbReference type="NCBI Taxonomy" id="2548456"/>
    <lineage>
        <taxon>Bacteria</taxon>
        <taxon>Bacillati</taxon>
        <taxon>Actinomycetota</taxon>
        <taxon>Actinomycetes</taxon>
        <taxon>Kitasatosporales</taxon>
        <taxon>Streptomycetaceae</taxon>
        <taxon>Streptomyces</taxon>
    </lineage>
</organism>
<evidence type="ECO:0000256" key="4">
    <source>
        <dbReference type="PROSITE-ProRule" id="PRU00335"/>
    </source>
</evidence>
<evidence type="ECO:0000313" key="6">
    <source>
        <dbReference type="EMBL" id="AZP21215.1"/>
    </source>
</evidence>
<gene>
    <name evidence="6" type="ORF">EJC51_37195</name>
</gene>
<dbReference type="Gene3D" id="1.10.10.60">
    <property type="entry name" value="Homeodomain-like"/>
    <property type="match status" value="1"/>
</dbReference>
<name>A0A3Q9C5P7_9ACTN</name>
<evidence type="ECO:0000259" key="5">
    <source>
        <dbReference type="PROSITE" id="PS50977"/>
    </source>
</evidence>
<protein>
    <submittedName>
        <fullName evidence="6">TetR family transcriptional regulator</fullName>
    </submittedName>
</protein>
<dbReference type="KEGG" id="saqu:EJC51_37195"/>
<dbReference type="AlphaFoldDB" id="A0A3Q9C5P7"/>
<accession>A0A3Q9C5P7</accession>
<feature type="domain" description="HTH tetR-type" evidence="5">
    <location>
        <begin position="7"/>
        <end position="67"/>
    </location>
</feature>
<dbReference type="PRINTS" id="PR00455">
    <property type="entry name" value="HTHTETR"/>
</dbReference>
<dbReference type="Gene3D" id="1.10.357.10">
    <property type="entry name" value="Tetracycline Repressor, domain 2"/>
    <property type="match status" value="1"/>
</dbReference>
<feature type="DNA-binding region" description="H-T-H motif" evidence="4">
    <location>
        <begin position="30"/>
        <end position="49"/>
    </location>
</feature>
<keyword evidence="1" id="KW-0805">Transcription regulation</keyword>
<dbReference type="PANTHER" id="PTHR30055:SF238">
    <property type="entry name" value="MYCOFACTOCIN BIOSYNTHESIS TRANSCRIPTIONAL REGULATOR MFTR-RELATED"/>
    <property type="match status" value="1"/>
</dbReference>
<dbReference type="Pfam" id="PF17754">
    <property type="entry name" value="TetR_C_14"/>
    <property type="match status" value="1"/>
</dbReference>
<evidence type="ECO:0000313" key="7">
    <source>
        <dbReference type="Proteomes" id="UP000280197"/>
    </source>
</evidence>
<dbReference type="SUPFAM" id="SSF46689">
    <property type="entry name" value="Homeodomain-like"/>
    <property type="match status" value="1"/>
</dbReference>
<dbReference type="GO" id="GO:0003700">
    <property type="term" value="F:DNA-binding transcription factor activity"/>
    <property type="evidence" value="ECO:0007669"/>
    <property type="project" value="TreeGrafter"/>
</dbReference>
<dbReference type="RefSeq" id="WP_126275069.1">
    <property type="nucleotide sequence ID" value="NZ_CP034463.1"/>
</dbReference>
<proteinExistence type="predicted"/>
<sequence length="197" mass="21313">MAERKRQLVRSELAEAAVKLLADQGFDETTVDQIVAAVGMSRRTFSRYFDSKEDVIVHMLAEAGVRLCAELNARPADEPTAVALRRALSVFTSMSVGNPAKMLRVSRLILDTPPLLARFLERQSQWQAEMTGILALRAGLDPDVDLRPAVAAGVALTAFQAALRRWVDSDGSESLDEVVDQALALVGPVIELGVDAG</sequence>
<evidence type="ECO:0000256" key="2">
    <source>
        <dbReference type="ARBA" id="ARBA00023125"/>
    </source>
</evidence>
<dbReference type="EMBL" id="CP034463">
    <property type="protein sequence ID" value="AZP21215.1"/>
    <property type="molecule type" value="Genomic_DNA"/>
</dbReference>